<name>A0A918LUM3_9ACTN</name>
<dbReference type="EMBL" id="BMQQ01000029">
    <property type="protein sequence ID" value="GGT55902.1"/>
    <property type="molecule type" value="Genomic_DNA"/>
</dbReference>
<reference evidence="2" key="2">
    <citation type="submission" date="2020-09" db="EMBL/GenBank/DDBJ databases">
        <authorList>
            <person name="Sun Q."/>
            <person name="Ohkuma M."/>
        </authorList>
    </citation>
    <scope>NUCLEOTIDE SEQUENCE</scope>
    <source>
        <strain evidence="2">JCM 3172</strain>
    </source>
</reference>
<organism evidence="2 3">
    <name type="scientific">Streptomyces purpureus</name>
    <dbReference type="NCBI Taxonomy" id="1951"/>
    <lineage>
        <taxon>Bacteria</taxon>
        <taxon>Bacillati</taxon>
        <taxon>Actinomycetota</taxon>
        <taxon>Actinomycetes</taxon>
        <taxon>Kitasatosporales</taxon>
        <taxon>Streptomycetaceae</taxon>
        <taxon>Streptomyces</taxon>
    </lineage>
</organism>
<dbReference type="Proteomes" id="UP000619486">
    <property type="component" value="Unassembled WGS sequence"/>
</dbReference>
<keyword evidence="3" id="KW-1185">Reference proteome</keyword>
<proteinExistence type="predicted"/>
<evidence type="ECO:0000313" key="2">
    <source>
        <dbReference type="EMBL" id="GGT55902.1"/>
    </source>
</evidence>
<sequence length="108" mass="10996">MVAAVCVTAAASVLPVVTAAPAHASVTDCQVYLKAAGYKVGPVVTDACAKGADWLTAGHCYPLLRISLGIKDADATRACSLTVVPEETPVPRGCPADRVGRAPLSFTT</sequence>
<feature type="signal peptide" evidence="1">
    <location>
        <begin position="1"/>
        <end position="24"/>
    </location>
</feature>
<evidence type="ECO:0000313" key="3">
    <source>
        <dbReference type="Proteomes" id="UP000619486"/>
    </source>
</evidence>
<comment type="caution">
    <text evidence="2">The sequence shown here is derived from an EMBL/GenBank/DDBJ whole genome shotgun (WGS) entry which is preliminary data.</text>
</comment>
<keyword evidence="1" id="KW-0732">Signal</keyword>
<feature type="chain" id="PRO_5036794250" description="Secreted protein" evidence="1">
    <location>
        <begin position="25"/>
        <end position="108"/>
    </location>
</feature>
<evidence type="ECO:0008006" key="4">
    <source>
        <dbReference type="Google" id="ProtNLM"/>
    </source>
</evidence>
<protein>
    <recommendedName>
        <fullName evidence="4">Secreted protein</fullName>
    </recommendedName>
</protein>
<reference evidence="2" key="1">
    <citation type="journal article" date="2014" name="Int. J. Syst. Evol. Microbiol.">
        <title>Complete genome sequence of Corynebacterium casei LMG S-19264T (=DSM 44701T), isolated from a smear-ripened cheese.</title>
        <authorList>
            <consortium name="US DOE Joint Genome Institute (JGI-PGF)"/>
            <person name="Walter F."/>
            <person name="Albersmeier A."/>
            <person name="Kalinowski J."/>
            <person name="Ruckert C."/>
        </authorList>
    </citation>
    <scope>NUCLEOTIDE SEQUENCE</scope>
    <source>
        <strain evidence="2">JCM 3172</strain>
    </source>
</reference>
<accession>A0A918LUM3</accession>
<evidence type="ECO:0000256" key="1">
    <source>
        <dbReference type="SAM" id="SignalP"/>
    </source>
</evidence>
<dbReference type="AlphaFoldDB" id="A0A918LUM3"/>
<gene>
    <name evidence="2" type="ORF">GCM10014713_57100</name>
</gene>